<gene>
    <name evidence="6" type="ORF">CLV74_11372</name>
</gene>
<dbReference type="InterPro" id="IPR036388">
    <property type="entry name" value="WH-like_DNA-bd_sf"/>
</dbReference>
<comment type="similarity">
    <text evidence="1">Belongs to the LysR transcriptional regulatory family.</text>
</comment>
<keyword evidence="2" id="KW-0805">Transcription regulation</keyword>
<evidence type="ECO:0000259" key="5">
    <source>
        <dbReference type="PROSITE" id="PS50931"/>
    </source>
</evidence>
<dbReference type="GO" id="GO:0003700">
    <property type="term" value="F:DNA-binding transcription factor activity"/>
    <property type="evidence" value="ECO:0007669"/>
    <property type="project" value="InterPro"/>
</dbReference>
<dbReference type="PRINTS" id="PR00039">
    <property type="entry name" value="HTHLYSR"/>
</dbReference>
<keyword evidence="3 6" id="KW-0238">DNA-binding</keyword>
<protein>
    <submittedName>
        <fullName evidence="6">DNA-binding transcriptional LysR family regulator</fullName>
    </submittedName>
</protein>
<evidence type="ECO:0000313" key="7">
    <source>
        <dbReference type="Proteomes" id="UP000238392"/>
    </source>
</evidence>
<dbReference type="InterPro" id="IPR000847">
    <property type="entry name" value="LysR_HTH_N"/>
</dbReference>
<evidence type="ECO:0000313" key="6">
    <source>
        <dbReference type="EMBL" id="PRY86097.1"/>
    </source>
</evidence>
<dbReference type="EMBL" id="PVTQ01000013">
    <property type="protein sequence ID" value="PRY86097.1"/>
    <property type="molecule type" value="Genomic_DNA"/>
</dbReference>
<dbReference type="AlphaFoldDB" id="A0A2T0WHB3"/>
<dbReference type="FunFam" id="1.10.10.10:FF:000001">
    <property type="entry name" value="LysR family transcriptional regulator"/>
    <property type="match status" value="1"/>
</dbReference>
<evidence type="ECO:0000256" key="2">
    <source>
        <dbReference type="ARBA" id="ARBA00023015"/>
    </source>
</evidence>
<accession>A0A2T0WHB3</accession>
<comment type="caution">
    <text evidence="6">The sequence shown here is derived from an EMBL/GenBank/DDBJ whole genome shotgun (WGS) entry which is preliminary data.</text>
</comment>
<dbReference type="GO" id="GO:0000976">
    <property type="term" value="F:transcription cis-regulatory region binding"/>
    <property type="evidence" value="ECO:0007669"/>
    <property type="project" value="TreeGrafter"/>
</dbReference>
<dbReference type="Pfam" id="PF00126">
    <property type="entry name" value="HTH_1"/>
    <property type="match status" value="1"/>
</dbReference>
<dbReference type="SUPFAM" id="SSF46785">
    <property type="entry name" value="Winged helix' DNA-binding domain"/>
    <property type="match status" value="1"/>
</dbReference>
<dbReference type="Gene3D" id="3.40.190.290">
    <property type="match status" value="1"/>
</dbReference>
<name>A0A2T0WHB3_9RHOB</name>
<dbReference type="PANTHER" id="PTHR30126:SF2">
    <property type="entry name" value="HTH-TYPE TRANSCRIPTIONAL REGULATOR YJIE"/>
    <property type="match status" value="1"/>
</dbReference>
<dbReference type="InterPro" id="IPR005119">
    <property type="entry name" value="LysR_subst-bd"/>
</dbReference>
<dbReference type="PROSITE" id="PS50931">
    <property type="entry name" value="HTH_LYSR"/>
    <property type="match status" value="1"/>
</dbReference>
<dbReference type="SUPFAM" id="SSF53850">
    <property type="entry name" value="Periplasmic binding protein-like II"/>
    <property type="match status" value="1"/>
</dbReference>
<evidence type="ECO:0000256" key="1">
    <source>
        <dbReference type="ARBA" id="ARBA00009437"/>
    </source>
</evidence>
<dbReference type="PANTHER" id="PTHR30126">
    <property type="entry name" value="HTH-TYPE TRANSCRIPTIONAL REGULATOR"/>
    <property type="match status" value="1"/>
</dbReference>
<feature type="domain" description="HTH lysR-type" evidence="5">
    <location>
        <begin position="1"/>
        <end position="58"/>
    </location>
</feature>
<sequence>MDLSQIEDFLELARTLNFSRAAEGRNMTQPAFSRRIRALEDAIGTPLTQRTTRSVTLTQAGRAFLPRAEALVRMAQDARTEALAAAGLAQKTLTLAATHALSYTFVPRWLMGIYGAATAGTLNLVSDSFQSCLQLMARGEAQFFISHRGLGEAPAALQAFRTITIGQDILLPLCAPDKDGEPMWRPGPDAPLLAYAPASGLHAILQGVAGQVRMRSVLAASNLELAKSGQGIAWLPLTLAQDALDSGALVRASDSDQVPVDIVLHRPRARLSAHCEAVWDRAAAT</sequence>
<dbReference type="Gene3D" id="1.10.10.10">
    <property type="entry name" value="Winged helix-like DNA-binding domain superfamily/Winged helix DNA-binding domain"/>
    <property type="match status" value="1"/>
</dbReference>
<keyword evidence="4" id="KW-0804">Transcription</keyword>
<dbReference type="Proteomes" id="UP000238392">
    <property type="component" value="Unassembled WGS sequence"/>
</dbReference>
<reference evidence="6 7" key="1">
    <citation type="submission" date="2018-03" db="EMBL/GenBank/DDBJ databases">
        <title>Genomic Encyclopedia of Archaeal and Bacterial Type Strains, Phase II (KMG-II): from individual species to whole genera.</title>
        <authorList>
            <person name="Goeker M."/>
        </authorList>
    </citation>
    <scope>NUCLEOTIDE SEQUENCE [LARGE SCALE GENOMIC DNA]</scope>
    <source>
        <strain evidence="6 7">DSM 100212</strain>
    </source>
</reference>
<proteinExistence type="inferred from homology"/>
<evidence type="ECO:0000256" key="3">
    <source>
        <dbReference type="ARBA" id="ARBA00023125"/>
    </source>
</evidence>
<dbReference type="RefSeq" id="WP_170108085.1">
    <property type="nucleotide sequence ID" value="NZ_PVTQ01000013.1"/>
</dbReference>
<dbReference type="InterPro" id="IPR036390">
    <property type="entry name" value="WH_DNA-bd_sf"/>
</dbReference>
<keyword evidence="7" id="KW-1185">Reference proteome</keyword>
<organism evidence="6 7">
    <name type="scientific">Donghicola tyrosinivorans</name>
    <dbReference type="NCBI Taxonomy" id="1652492"/>
    <lineage>
        <taxon>Bacteria</taxon>
        <taxon>Pseudomonadati</taxon>
        <taxon>Pseudomonadota</taxon>
        <taxon>Alphaproteobacteria</taxon>
        <taxon>Rhodobacterales</taxon>
        <taxon>Roseobacteraceae</taxon>
        <taxon>Donghicola</taxon>
    </lineage>
</organism>
<evidence type="ECO:0000256" key="4">
    <source>
        <dbReference type="ARBA" id="ARBA00023163"/>
    </source>
</evidence>
<dbReference type="Pfam" id="PF03466">
    <property type="entry name" value="LysR_substrate"/>
    <property type="match status" value="1"/>
</dbReference>